<dbReference type="Proteomes" id="UP001231941">
    <property type="component" value="Unassembled WGS sequence"/>
</dbReference>
<evidence type="ECO:0000313" key="2">
    <source>
        <dbReference type="EMBL" id="MDP5272789.1"/>
    </source>
</evidence>
<feature type="domain" description="HTH cro/C1-type" evidence="1">
    <location>
        <begin position="14"/>
        <end position="69"/>
    </location>
</feature>
<dbReference type="InterPro" id="IPR010982">
    <property type="entry name" value="Lambda_DNA-bd_dom_sf"/>
</dbReference>
<accession>A0ABT9IVC7</accession>
<sequence>MITTYKPSSLGELIQYYRKQAKMTLVQLETLSEVDKANLSRIESGQIKRPSLANIQKIGSVLHIPFEELIEQYIEVEERTNILFSIFNKLVQVGKNIDVITKVARKTLEYSTEDSLELVGELYTKTGNIEDSTIRLALYQVIINYSRAHGIMPYIAKGLLQTYLIERDDFTKLRSTYVSGKGILFFEDFLSSEERGVIYYKLEVHAYNLYLFEESIEMGKKALDSTISDIRMQANTIYIICNCYYYLGDYVQTKKYLDLYKEFSLPEVKDNTYLIEAVLYSASGSHQSAISILQENLPICGNYTLPHVVNLLINLYLQENRISEIEELLQLEEKILANTYVTPFKKAELGHYFKLKGDYFILTNRTEDGINYYLEAATRYSNVDLIAKESECLRLIMNIHTNNKEKMNILTIEKLENYLNCKSKTSN</sequence>
<dbReference type="CDD" id="cd00093">
    <property type="entry name" value="HTH_XRE"/>
    <property type="match status" value="1"/>
</dbReference>
<gene>
    <name evidence="2" type="ORF">Q5Y73_01580</name>
</gene>
<dbReference type="EMBL" id="JAVAMP010000001">
    <property type="protein sequence ID" value="MDP5272789.1"/>
    <property type="molecule type" value="Genomic_DNA"/>
</dbReference>
<dbReference type="PROSITE" id="PS51450">
    <property type="entry name" value="LRR"/>
    <property type="match status" value="1"/>
</dbReference>
<dbReference type="PROSITE" id="PS50943">
    <property type="entry name" value="HTH_CROC1"/>
    <property type="match status" value="1"/>
</dbReference>
<dbReference type="SUPFAM" id="SSF48452">
    <property type="entry name" value="TPR-like"/>
    <property type="match status" value="1"/>
</dbReference>
<dbReference type="Gene3D" id="1.10.260.40">
    <property type="entry name" value="lambda repressor-like DNA-binding domains"/>
    <property type="match status" value="1"/>
</dbReference>
<dbReference type="SMART" id="SM00530">
    <property type="entry name" value="HTH_XRE"/>
    <property type="match status" value="1"/>
</dbReference>
<dbReference type="SUPFAM" id="SSF47413">
    <property type="entry name" value="lambda repressor-like DNA-binding domains"/>
    <property type="match status" value="1"/>
</dbReference>
<dbReference type="InterPro" id="IPR011990">
    <property type="entry name" value="TPR-like_helical_dom_sf"/>
</dbReference>
<name>A0ABT9IVC7_9BACL</name>
<organism evidence="2 3">
    <name type="scientific">Chengkuizengella axinellae</name>
    <dbReference type="NCBI Taxonomy" id="3064388"/>
    <lineage>
        <taxon>Bacteria</taxon>
        <taxon>Bacillati</taxon>
        <taxon>Bacillota</taxon>
        <taxon>Bacilli</taxon>
        <taxon>Bacillales</taxon>
        <taxon>Paenibacillaceae</taxon>
        <taxon>Chengkuizengella</taxon>
    </lineage>
</organism>
<evidence type="ECO:0000259" key="1">
    <source>
        <dbReference type="PROSITE" id="PS50943"/>
    </source>
</evidence>
<reference evidence="2 3" key="1">
    <citation type="submission" date="2023-08" db="EMBL/GenBank/DDBJ databases">
        <authorList>
            <person name="Park J.-S."/>
        </authorList>
    </citation>
    <scope>NUCLEOTIDE SEQUENCE [LARGE SCALE GENOMIC DNA]</scope>
    <source>
        <strain evidence="2 3">2205SS18-9</strain>
    </source>
</reference>
<comment type="caution">
    <text evidence="2">The sequence shown here is derived from an EMBL/GenBank/DDBJ whole genome shotgun (WGS) entry which is preliminary data.</text>
</comment>
<dbReference type="RefSeq" id="WP_305990094.1">
    <property type="nucleotide sequence ID" value="NZ_JAVAMP010000001.1"/>
</dbReference>
<protein>
    <submittedName>
        <fullName evidence="2">Helix-turn-helix transcriptional regulator</fullName>
    </submittedName>
</protein>
<dbReference type="Gene3D" id="1.25.40.10">
    <property type="entry name" value="Tetratricopeptide repeat domain"/>
    <property type="match status" value="1"/>
</dbReference>
<evidence type="ECO:0000313" key="3">
    <source>
        <dbReference type="Proteomes" id="UP001231941"/>
    </source>
</evidence>
<dbReference type="InterPro" id="IPR001611">
    <property type="entry name" value="Leu-rich_rpt"/>
</dbReference>
<dbReference type="InterPro" id="IPR001387">
    <property type="entry name" value="Cro/C1-type_HTH"/>
</dbReference>
<dbReference type="Pfam" id="PF01381">
    <property type="entry name" value="HTH_3"/>
    <property type="match status" value="1"/>
</dbReference>
<keyword evidence="3" id="KW-1185">Reference proteome</keyword>
<proteinExistence type="predicted"/>